<evidence type="ECO:0000256" key="1">
    <source>
        <dbReference type="ARBA" id="ARBA00004334"/>
    </source>
</evidence>
<evidence type="ECO:0000256" key="6">
    <source>
        <dbReference type="ARBA" id="ARBA00023211"/>
    </source>
</evidence>
<keyword evidence="7" id="KW-0604">Photosystem II</keyword>
<dbReference type="PANTHER" id="PTHR34058">
    <property type="entry name" value="OXYGEN-EVOLVING ENHANCER PROTEIN 1-2, CHLOROPLASTIC"/>
    <property type="match status" value="1"/>
</dbReference>
<dbReference type="GO" id="GO:0009535">
    <property type="term" value="C:chloroplast thylakoid membrane"/>
    <property type="evidence" value="ECO:0007669"/>
    <property type="project" value="UniProtKB-SubCell"/>
</dbReference>
<evidence type="ECO:0000256" key="3">
    <source>
        <dbReference type="ARBA" id="ARBA00022531"/>
    </source>
</evidence>
<comment type="similarity">
    <text evidence="2">Belongs to the PsbO family.</text>
</comment>
<dbReference type="EMBL" id="LXQA010480399">
    <property type="protein sequence ID" value="MCI54503.1"/>
    <property type="molecule type" value="Genomic_DNA"/>
</dbReference>
<sequence>MAASLQAAATFMQPTKLRSNSLQLKSTQSVSKAFGLEHYGAKVTCSLQNDFKELANKCVEASKIAGFALATSALVVSVC</sequence>
<dbReference type="InterPro" id="IPR002628">
    <property type="entry name" value="PsbO"/>
</dbReference>
<dbReference type="GO" id="GO:0010207">
    <property type="term" value="P:photosystem II assembly"/>
    <property type="evidence" value="ECO:0007669"/>
    <property type="project" value="InterPro"/>
</dbReference>
<keyword evidence="5" id="KW-0472">Membrane</keyword>
<evidence type="ECO:0000313" key="9">
    <source>
        <dbReference type="Proteomes" id="UP000265520"/>
    </source>
</evidence>
<protein>
    <submittedName>
        <fullName evidence="8">Oxygen-evolving enhancer protein 1 chloroplastic-like</fullName>
    </submittedName>
</protein>
<dbReference type="GO" id="GO:0010242">
    <property type="term" value="F:oxygen evolving activity"/>
    <property type="evidence" value="ECO:0007669"/>
    <property type="project" value="InterPro"/>
</dbReference>
<keyword evidence="3" id="KW-0602">Photosynthesis</keyword>
<comment type="caution">
    <text evidence="8">The sequence shown here is derived from an EMBL/GenBank/DDBJ whole genome shotgun (WGS) entry which is preliminary data.</text>
</comment>
<dbReference type="GO" id="GO:0009654">
    <property type="term" value="C:photosystem II oxygen evolving complex"/>
    <property type="evidence" value="ECO:0007669"/>
    <property type="project" value="InterPro"/>
</dbReference>
<proteinExistence type="inferred from homology"/>
<keyword evidence="4" id="KW-0793">Thylakoid</keyword>
<evidence type="ECO:0000256" key="2">
    <source>
        <dbReference type="ARBA" id="ARBA00009838"/>
    </source>
</evidence>
<evidence type="ECO:0000256" key="7">
    <source>
        <dbReference type="ARBA" id="ARBA00023276"/>
    </source>
</evidence>
<dbReference type="AlphaFoldDB" id="A0A392T034"/>
<evidence type="ECO:0000256" key="5">
    <source>
        <dbReference type="ARBA" id="ARBA00023136"/>
    </source>
</evidence>
<accession>A0A392T034</accession>
<organism evidence="8 9">
    <name type="scientific">Trifolium medium</name>
    <dbReference type="NCBI Taxonomy" id="97028"/>
    <lineage>
        <taxon>Eukaryota</taxon>
        <taxon>Viridiplantae</taxon>
        <taxon>Streptophyta</taxon>
        <taxon>Embryophyta</taxon>
        <taxon>Tracheophyta</taxon>
        <taxon>Spermatophyta</taxon>
        <taxon>Magnoliopsida</taxon>
        <taxon>eudicotyledons</taxon>
        <taxon>Gunneridae</taxon>
        <taxon>Pentapetalae</taxon>
        <taxon>rosids</taxon>
        <taxon>fabids</taxon>
        <taxon>Fabales</taxon>
        <taxon>Fabaceae</taxon>
        <taxon>Papilionoideae</taxon>
        <taxon>50 kb inversion clade</taxon>
        <taxon>NPAAA clade</taxon>
        <taxon>Hologalegina</taxon>
        <taxon>IRL clade</taxon>
        <taxon>Trifolieae</taxon>
        <taxon>Trifolium</taxon>
    </lineage>
</organism>
<dbReference type="Proteomes" id="UP000265520">
    <property type="component" value="Unassembled WGS sequence"/>
</dbReference>
<name>A0A392T034_9FABA</name>
<keyword evidence="6" id="KW-0464">Manganese</keyword>
<reference evidence="8 9" key="1">
    <citation type="journal article" date="2018" name="Front. Plant Sci.">
        <title>Red Clover (Trifolium pratense) and Zigzag Clover (T. medium) - A Picture of Genomic Similarities and Differences.</title>
        <authorList>
            <person name="Dluhosova J."/>
            <person name="Istvanek J."/>
            <person name="Nedelnik J."/>
            <person name="Repkova J."/>
        </authorList>
    </citation>
    <scope>NUCLEOTIDE SEQUENCE [LARGE SCALE GENOMIC DNA]</scope>
    <source>
        <strain evidence="9">cv. 10/8</strain>
        <tissue evidence="8">Leaf</tissue>
    </source>
</reference>
<comment type="subcellular location">
    <subcellularLocation>
        <location evidence="1">Plastid</location>
        <location evidence="1">Chloroplast thylakoid membrane</location>
    </subcellularLocation>
</comment>
<feature type="non-terminal residue" evidence="8">
    <location>
        <position position="79"/>
    </location>
</feature>
<evidence type="ECO:0000313" key="8">
    <source>
        <dbReference type="EMBL" id="MCI54503.1"/>
    </source>
</evidence>
<evidence type="ECO:0000256" key="4">
    <source>
        <dbReference type="ARBA" id="ARBA00023078"/>
    </source>
</evidence>
<keyword evidence="9" id="KW-1185">Reference proteome</keyword>
<dbReference type="GO" id="GO:0042549">
    <property type="term" value="P:photosystem II stabilization"/>
    <property type="evidence" value="ECO:0007669"/>
    <property type="project" value="InterPro"/>
</dbReference>